<reference evidence="1" key="2">
    <citation type="submission" date="2015-06" db="UniProtKB">
        <authorList>
            <consortium name="EnsemblPlants"/>
        </authorList>
    </citation>
    <scope>IDENTIFICATION</scope>
    <source>
        <strain evidence="1">DM1-3 516 R44</strain>
    </source>
</reference>
<sequence length="112" mass="12527">MLETVNPRPYPTYSAQESEWAKAKVVLNYCNSVFERNRVDSGVCQVHEVEANLLISYDPELNKTLRRMNNQGVQNNPIREGLGDGVQFQPPAVVDVAAQILGDNLVGNQERV</sequence>
<dbReference type="EnsemblPlants" id="PGSC0003DMT400093508">
    <property type="protein sequence ID" value="PGSC0003DMT400093508"/>
    <property type="gene ID" value="PGSC0003DMG400043079"/>
</dbReference>
<evidence type="ECO:0000313" key="1">
    <source>
        <dbReference type="EnsemblPlants" id="PGSC0003DMT400093508"/>
    </source>
</evidence>
<dbReference type="PaxDb" id="4113-PGSC0003DMT400093508"/>
<dbReference type="AlphaFoldDB" id="M1DS38"/>
<name>M1DS38_SOLTU</name>
<evidence type="ECO:0000313" key="2">
    <source>
        <dbReference type="Proteomes" id="UP000011115"/>
    </source>
</evidence>
<proteinExistence type="predicted"/>
<keyword evidence="2" id="KW-1185">Reference proteome</keyword>
<dbReference type="HOGENOM" id="CLU_2150375_0_0_1"/>
<dbReference type="InParanoid" id="M1DS38"/>
<protein>
    <submittedName>
        <fullName evidence="1">Uncharacterized protein</fullName>
    </submittedName>
</protein>
<dbReference type="Proteomes" id="UP000011115">
    <property type="component" value="Unassembled WGS sequence"/>
</dbReference>
<organism evidence="1 2">
    <name type="scientific">Solanum tuberosum</name>
    <name type="common">Potato</name>
    <dbReference type="NCBI Taxonomy" id="4113"/>
    <lineage>
        <taxon>Eukaryota</taxon>
        <taxon>Viridiplantae</taxon>
        <taxon>Streptophyta</taxon>
        <taxon>Embryophyta</taxon>
        <taxon>Tracheophyta</taxon>
        <taxon>Spermatophyta</taxon>
        <taxon>Magnoliopsida</taxon>
        <taxon>eudicotyledons</taxon>
        <taxon>Gunneridae</taxon>
        <taxon>Pentapetalae</taxon>
        <taxon>asterids</taxon>
        <taxon>lamiids</taxon>
        <taxon>Solanales</taxon>
        <taxon>Solanaceae</taxon>
        <taxon>Solanoideae</taxon>
        <taxon>Solaneae</taxon>
        <taxon>Solanum</taxon>
    </lineage>
</organism>
<reference evidence="2" key="1">
    <citation type="journal article" date="2011" name="Nature">
        <title>Genome sequence and analysis of the tuber crop potato.</title>
        <authorList>
            <consortium name="The Potato Genome Sequencing Consortium"/>
        </authorList>
    </citation>
    <scope>NUCLEOTIDE SEQUENCE [LARGE SCALE GENOMIC DNA]</scope>
    <source>
        <strain evidence="2">cv. DM1-3 516 R44</strain>
    </source>
</reference>
<accession>M1DS38</accession>
<dbReference type="Gramene" id="PGSC0003DMT400093508">
    <property type="protein sequence ID" value="PGSC0003DMT400093508"/>
    <property type="gene ID" value="PGSC0003DMG400043079"/>
</dbReference>